<gene>
    <name evidence="1" type="ORF">QJU97_04370</name>
</gene>
<dbReference type="RefSeq" id="WP_306354880.1">
    <property type="nucleotide sequence ID" value="NZ_JASAYT010000010.1"/>
</dbReference>
<organism evidence="1 2">
    <name type="scientific">Phocoenobacter skyensis</name>
    <dbReference type="NCBI Taxonomy" id="97481"/>
    <lineage>
        <taxon>Bacteria</taxon>
        <taxon>Pseudomonadati</taxon>
        <taxon>Pseudomonadota</taxon>
        <taxon>Gammaproteobacteria</taxon>
        <taxon>Pasteurellales</taxon>
        <taxon>Pasteurellaceae</taxon>
        <taxon>Phocoenobacter</taxon>
    </lineage>
</organism>
<evidence type="ECO:0000313" key="1">
    <source>
        <dbReference type="EMBL" id="MDP8174695.1"/>
    </source>
</evidence>
<accession>A0AAJ6NDC3</accession>
<name>A0AAJ6NDC3_9PAST</name>
<comment type="caution">
    <text evidence="1">The sequence shown here is derived from an EMBL/GenBank/DDBJ whole genome shotgun (WGS) entry which is preliminary data.</text>
</comment>
<dbReference type="AlphaFoldDB" id="A0AAJ6NDC3"/>
<sequence length="136" mass="16870">MNTIEPQFRCGTEKAIRELSIKFDYPFHKGMQDWAYEVANPKDIENYFSSYKEETDEDKKFVLMEMMLQALDEIENQEEFDKNWRILKPIINQDFYIHEYTIYYWCFWGYKESDCWEITLYIRELWKEIKNKCTTM</sequence>
<evidence type="ECO:0000313" key="2">
    <source>
        <dbReference type="Proteomes" id="UP001231736"/>
    </source>
</evidence>
<dbReference type="Proteomes" id="UP001231736">
    <property type="component" value="Unassembled WGS sequence"/>
</dbReference>
<protein>
    <submittedName>
        <fullName evidence="1">Uncharacterized protein</fullName>
    </submittedName>
</protein>
<proteinExistence type="predicted"/>
<dbReference type="EMBL" id="JASAYT010000010">
    <property type="protein sequence ID" value="MDP8174695.1"/>
    <property type="molecule type" value="Genomic_DNA"/>
</dbReference>
<reference evidence="1" key="1">
    <citation type="journal article" date="2023" name="Front. Microbiol.">
        <title>Phylogeography and host specificity of Pasteurellaceae pathogenic to sea-farmed fish in the north-east Atlantic.</title>
        <authorList>
            <person name="Gulla S."/>
            <person name="Colquhoun D.J."/>
            <person name="Olsen A.B."/>
            <person name="Spilsberg B."/>
            <person name="Lagesen K."/>
            <person name="Aakesson C.P."/>
            <person name="Strom S."/>
            <person name="Manji F."/>
            <person name="Birkbeck T.H."/>
            <person name="Nilsen H.K."/>
        </authorList>
    </citation>
    <scope>NUCLEOTIDE SEQUENCE</scope>
    <source>
        <strain evidence="1">98B1</strain>
    </source>
</reference>